<accession>A0A0C5VXN1</accession>
<dbReference type="RefSeq" id="WP_044617521.1">
    <property type="nucleotide sequence ID" value="NZ_CP007142.1"/>
</dbReference>
<sequence>MISMTEQVVSDYLSLLLPSSVQSEATSESPPLFLSAVPIDQQLVVVSQQLAGAHCLVAALQLLSMVRVLPESRLQQFCLQRAGVLLGTC</sequence>
<dbReference type="EMBL" id="CP007142">
    <property type="protein sequence ID" value="AJQ95164.1"/>
    <property type="molecule type" value="Genomic_DNA"/>
</dbReference>
<dbReference type="Proteomes" id="UP000032266">
    <property type="component" value="Chromosome"/>
</dbReference>
<dbReference type="KEGG" id="gsn:YC6258_03128"/>
<dbReference type="HOGENOM" id="CLU_2450468_0_0_6"/>
<dbReference type="AlphaFoldDB" id="A0A0C5VXN1"/>
<proteinExistence type="predicted"/>
<name>A0A0C5VXN1_9GAMM</name>
<dbReference type="STRING" id="1445510.YC6258_03128"/>
<evidence type="ECO:0000313" key="1">
    <source>
        <dbReference type="EMBL" id="AJQ95164.1"/>
    </source>
</evidence>
<organism evidence="1 2">
    <name type="scientific">Gynuella sunshinyii YC6258</name>
    <dbReference type="NCBI Taxonomy" id="1445510"/>
    <lineage>
        <taxon>Bacteria</taxon>
        <taxon>Pseudomonadati</taxon>
        <taxon>Pseudomonadota</taxon>
        <taxon>Gammaproteobacteria</taxon>
        <taxon>Oceanospirillales</taxon>
        <taxon>Saccharospirillaceae</taxon>
        <taxon>Gynuella</taxon>
    </lineage>
</organism>
<evidence type="ECO:0000313" key="2">
    <source>
        <dbReference type="Proteomes" id="UP000032266"/>
    </source>
</evidence>
<reference evidence="1 2" key="1">
    <citation type="submission" date="2014-01" db="EMBL/GenBank/DDBJ databases">
        <title>Full genme sequencing of cellulolytic bacterium Gynuella sunshinyii YC6258T gen. nov., sp. nov.</title>
        <authorList>
            <person name="Khan H."/>
            <person name="Chung E.J."/>
            <person name="Chung Y.R."/>
        </authorList>
    </citation>
    <scope>NUCLEOTIDE SEQUENCE [LARGE SCALE GENOMIC DNA]</scope>
    <source>
        <strain evidence="1 2">YC6258</strain>
    </source>
</reference>
<protein>
    <submittedName>
        <fullName evidence="1">Uncharacterized protein</fullName>
    </submittedName>
</protein>
<gene>
    <name evidence="1" type="ORF">YC6258_03128</name>
</gene>
<keyword evidence="2" id="KW-1185">Reference proteome</keyword>